<name>A0AAV9B5Y8_ACOGR</name>
<feature type="transmembrane region" description="Helical" evidence="5">
    <location>
        <begin position="22"/>
        <end position="49"/>
    </location>
</feature>
<evidence type="ECO:0000313" key="7">
    <source>
        <dbReference type="EMBL" id="KAK1271749.1"/>
    </source>
</evidence>
<dbReference type="InterPro" id="IPR004864">
    <property type="entry name" value="LEA_2"/>
</dbReference>
<dbReference type="Gene3D" id="2.60.40.1820">
    <property type="match status" value="1"/>
</dbReference>
<evidence type="ECO:0000256" key="1">
    <source>
        <dbReference type="ARBA" id="ARBA00004167"/>
    </source>
</evidence>
<reference evidence="7" key="2">
    <citation type="submission" date="2023-06" db="EMBL/GenBank/DDBJ databases">
        <authorList>
            <person name="Ma L."/>
            <person name="Liu K.-W."/>
            <person name="Li Z."/>
            <person name="Hsiao Y.-Y."/>
            <person name="Qi Y."/>
            <person name="Fu T."/>
            <person name="Tang G."/>
            <person name="Zhang D."/>
            <person name="Sun W.-H."/>
            <person name="Liu D.-K."/>
            <person name="Li Y."/>
            <person name="Chen G.-Z."/>
            <person name="Liu X.-D."/>
            <person name="Liao X.-Y."/>
            <person name="Jiang Y.-T."/>
            <person name="Yu X."/>
            <person name="Hao Y."/>
            <person name="Huang J."/>
            <person name="Zhao X.-W."/>
            <person name="Ke S."/>
            <person name="Chen Y.-Y."/>
            <person name="Wu W.-L."/>
            <person name="Hsu J.-L."/>
            <person name="Lin Y.-F."/>
            <person name="Huang M.-D."/>
            <person name="Li C.-Y."/>
            <person name="Huang L."/>
            <person name="Wang Z.-W."/>
            <person name="Zhao X."/>
            <person name="Zhong W.-Y."/>
            <person name="Peng D.-H."/>
            <person name="Ahmad S."/>
            <person name="Lan S."/>
            <person name="Zhang J.-S."/>
            <person name="Tsai W.-C."/>
            <person name="Van De Peer Y."/>
            <person name="Liu Z.-J."/>
        </authorList>
    </citation>
    <scope>NUCLEOTIDE SEQUENCE</scope>
    <source>
        <strain evidence="7">SCP</strain>
        <tissue evidence="7">Leaves</tissue>
    </source>
</reference>
<keyword evidence="4 5" id="KW-0472">Membrane</keyword>
<dbReference type="GO" id="GO:0016020">
    <property type="term" value="C:membrane"/>
    <property type="evidence" value="ECO:0007669"/>
    <property type="project" value="UniProtKB-SubCell"/>
</dbReference>
<keyword evidence="3 5" id="KW-1133">Transmembrane helix</keyword>
<evidence type="ECO:0000256" key="4">
    <source>
        <dbReference type="ARBA" id="ARBA00023136"/>
    </source>
</evidence>
<dbReference type="SUPFAM" id="SSF117070">
    <property type="entry name" value="LEA14-like"/>
    <property type="match status" value="1"/>
</dbReference>
<evidence type="ECO:0000256" key="2">
    <source>
        <dbReference type="ARBA" id="ARBA00022692"/>
    </source>
</evidence>
<organism evidence="7 8">
    <name type="scientific">Acorus gramineus</name>
    <name type="common">Dwarf sweet flag</name>
    <dbReference type="NCBI Taxonomy" id="55184"/>
    <lineage>
        <taxon>Eukaryota</taxon>
        <taxon>Viridiplantae</taxon>
        <taxon>Streptophyta</taxon>
        <taxon>Embryophyta</taxon>
        <taxon>Tracheophyta</taxon>
        <taxon>Spermatophyta</taxon>
        <taxon>Magnoliopsida</taxon>
        <taxon>Liliopsida</taxon>
        <taxon>Acoraceae</taxon>
        <taxon>Acorus</taxon>
    </lineage>
</organism>
<accession>A0AAV9B5Y8</accession>
<dbReference type="AlphaFoldDB" id="A0AAV9B5Y8"/>
<dbReference type="PANTHER" id="PTHR31234">
    <property type="entry name" value="LATE EMBRYOGENESIS ABUNDANT (LEA) HYDROXYPROLINE-RICH GLYCOPROTEIN FAMILY"/>
    <property type="match status" value="1"/>
</dbReference>
<comment type="subcellular location">
    <subcellularLocation>
        <location evidence="1">Membrane</location>
        <topology evidence="1">Single-pass membrane protein</topology>
    </subcellularLocation>
</comment>
<evidence type="ECO:0000256" key="5">
    <source>
        <dbReference type="SAM" id="Phobius"/>
    </source>
</evidence>
<evidence type="ECO:0000313" key="8">
    <source>
        <dbReference type="Proteomes" id="UP001179952"/>
    </source>
</evidence>
<dbReference type="Proteomes" id="UP001179952">
    <property type="component" value="Unassembled WGS sequence"/>
</dbReference>
<dbReference type="GO" id="GO:0098542">
    <property type="term" value="P:defense response to other organism"/>
    <property type="evidence" value="ECO:0007669"/>
    <property type="project" value="InterPro"/>
</dbReference>
<proteinExistence type="predicted"/>
<dbReference type="PANTHER" id="PTHR31234:SF65">
    <property type="entry name" value="LATE EMBRYOGENESIS ABUNDANT PROTEIN, LEA_2 SUBGROUP"/>
    <property type="match status" value="1"/>
</dbReference>
<dbReference type="Pfam" id="PF03168">
    <property type="entry name" value="LEA_2"/>
    <property type="match status" value="1"/>
</dbReference>
<reference evidence="7" key="1">
    <citation type="journal article" date="2023" name="Nat. Commun.">
        <title>Diploid and tetraploid genomes of Acorus and the evolution of monocots.</title>
        <authorList>
            <person name="Ma L."/>
            <person name="Liu K.W."/>
            <person name="Li Z."/>
            <person name="Hsiao Y.Y."/>
            <person name="Qi Y."/>
            <person name="Fu T."/>
            <person name="Tang G.D."/>
            <person name="Zhang D."/>
            <person name="Sun W.H."/>
            <person name="Liu D.K."/>
            <person name="Li Y."/>
            <person name="Chen G.Z."/>
            <person name="Liu X.D."/>
            <person name="Liao X.Y."/>
            <person name="Jiang Y.T."/>
            <person name="Yu X."/>
            <person name="Hao Y."/>
            <person name="Huang J."/>
            <person name="Zhao X.W."/>
            <person name="Ke S."/>
            <person name="Chen Y.Y."/>
            <person name="Wu W.L."/>
            <person name="Hsu J.L."/>
            <person name="Lin Y.F."/>
            <person name="Huang M.D."/>
            <person name="Li C.Y."/>
            <person name="Huang L."/>
            <person name="Wang Z.W."/>
            <person name="Zhao X."/>
            <person name="Zhong W.Y."/>
            <person name="Peng D.H."/>
            <person name="Ahmad S."/>
            <person name="Lan S."/>
            <person name="Zhang J.S."/>
            <person name="Tsai W.C."/>
            <person name="Van de Peer Y."/>
            <person name="Liu Z.J."/>
        </authorList>
    </citation>
    <scope>NUCLEOTIDE SEQUENCE</scope>
    <source>
        <strain evidence="7">SCP</strain>
    </source>
</reference>
<keyword evidence="2 5" id="KW-0812">Transmembrane</keyword>
<keyword evidence="8" id="KW-1185">Reference proteome</keyword>
<comment type="caution">
    <text evidence="7">The sequence shown here is derived from an EMBL/GenBank/DDBJ whole genome shotgun (WGS) entry which is preliminary data.</text>
</comment>
<dbReference type="InterPro" id="IPR044839">
    <property type="entry name" value="NDR1-like"/>
</dbReference>
<evidence type="ECO:0000259" key="6">
    <source>
        <dbReference type="Pfam" id="PF03168"/>
    </source>
</evidence>
<feature type="domain" description="Late embryogenesis abundant protein LEA-2 subgroup" evidence="6">
    <location>
        <begin position="87"/>
        <end position="183"/>
    </location>
</feature>
<evidence type="ECO:0000256" key="3">
    <source>
        <dbReference type="ARBA" id="ARBA00022989"/>
    </source>
</evidence>
<sequence>MKEEEGGTKPHPLPRHRRHRRLCVFLTLLLLLLLLTLFIICLILALTLFKPKEPESRVLSTTITGVSPRVTLPVFHVELNLTLDLVVRVHNPNRASFTHADGASHVTYRGVQVADADVAPGKVPSRGSEDMKYRLTVEADRLAAKAGSLAEDVLSGAVGFDFNTRLPGRVNFLGIIKRHAVAVSDCHIVVGFPRLKVRSQECNTRTKI</sequence>
<protein>
    <recommendedName>
        <fullName evidence="6">Late embryogenesis abundant protein LEA-2 subgroup domain-containing protein</fullName>
    </recommendedName>
</protein>
<dbReference type="EMBL" id="JAUJYN010000005">
    <property type="protein sequence ID" value="KAK1271749.1"/>
    <property type="molecule type" value="Genomic_DNA"/>
</dbReference>
<gene>
    <name evidence="7" type="ORF">QJS04_geneDACA022633</name>
</gene>